<name>A0ACA9NZF5_9GLOM</name>
<accession>A0ACA9NZF5</accession>
<evidence type="ECO:0000313" key="2">
    <source>
        <dbReference type="Proteomes" id="UP000789702"/>
    </source>
</evidence>
<sequence>NPLLCATNNWHHTLYFPSYGALEKQILSLSEHLDVISNMHFKNRGAGTGFSATSWTNTKGFHLDFIAGWCDYNGWKKSPDEFYQNNILCNFGDDSIGITLDLKNMDTEKLKACMAKYNIYLDFDVFNHIEQIQYLGSRALYTHRHTIERGLLDTWKRARLNAQRQTLKQNVLSKNPQQTKVKRWNKLAFWIFAQQNKLPSFYQVMNIHMDIKTVFPEKYLSYWNKFLKEPQNTDYSFETS</sequence>
<proteinExistence type="predicted"/>
<protein>
    <submittedName>
        <fullName evidence="1">3670_t:CDS:1</fullName>
    </submittedName>
</protein>
<comment type="caution">
    <text evidence="1">The sequence shown here is derived from an EMBL/GenBank/DDBJ whole genome shotgun (WGS) entry which is preliminary data.</text>
</comment>
<dbReference type="Proteomes" id="UP000789702">
    <property type="component" value="Unassembled WGS sequence"/>
</dbReference>
<evidence type="ECO:0000313" key="1">
    <source>
        <dbReference type="EMBL" id="CAG8684251.1"/>
    </source>
</evidence>
<dbReference type="EMBL" id="CAJVPU010022117">
    <property type="protein sequence ID" value="CAG8684251.1"/>
    <property type="molecule type" value="Genomic_DNA"/>
</dbReference>
<reference evidence="1" key="1">
    <citation type="submission" date="2021-06" db="EMBL/GenBank/DDBJ databases">
        <authorList>
            <person name="Kallberg Y."/>
            <person name="Tangrot J."/>
            <person name="Rosling A."/>
        </authorList>
    </citation>
    <scope>NUCLEOTIDE SEQUENCE</scope>
    <source>
        <strain evidence="1">IL203A</strain>
    </source>
</reference>
<keyword evidence="2" id="KW-1185">Reference proteome</keyword>
<feature type="non-terminal residue" evidence="1">
    <location>
        <position position="1"/>
    </location>
</feature>
<organism evidence="1 2">
    <name type="scientific">Dentiscutata heterogama</name>
    <dbReference type="NCBI Taxonomy" id="1316150"/>
    <lineage>
        <taxon>Eukaryota</taxon>
        <taxon>Fungi</taxon>
        <taxon>Fungi incertae sedis</taxon>
        <taxon>Mucoromycota</taxon>
        <taxon>Glomeromycotina</taxon>
        <taxon>Glomeromycetes</taxon>
        <taxon>Diversisporales</taxon>
        <taxon>Gigasporaceae</taxon>
        <taxon>Dentiscutata</taxon>
    </lineage>
</organism>
<gene>
    <name evidence="1" type="ORF">DHETER_LOCUS10820</name>
</gene>